<gene>
    <name evidence="2" type="ORF">GCM10010274_15840</name>
</gene>
<reference evidence="2" key="1">
    <citation type="journal article" date="2014" name="Int. J. Syst. Evol. Microbiol.">
        <title>Complete genome sequence of Corynebacterium casei LMG S-19264T (=DSM 44701T), isolated from a smear-ripened cheese.</title>
        <authorList>
            <consortium name="US DOE Joint Genome Institute (JGI-PGF)"/>
            <person name="Walter F."/>
            <person name="Albersmeier A."/>
            <person name="Kalinowski J."/>
            <person name="Ruckert C."/>
        </authorList>
    </citation>
    <scope>NUCLEOTIDE SEQUENCE</scope>
    <source>
        <strain evidence="2">JCM 4391</strain>
    </source>
</reference>
<feature type="region of interest" description="Disordered" evidence="1">
    <location>
        <begin position="1"/>
        <end position="90"/>
    </location>
</feature>
<dbReference type="AlphaFoldDB" id="A0A918M2Q6"/>
<proteinExistence type="predicted"/>
<comment type="caution">
    <text evidence="2">The sequence shown here is derived from an EMBL/GenBank/DDBJ whole genome shotgun (WGS) entry which is preliminary data.</text>
</comment>
<name>A0A918M2Q6_9ACTN</name>
<evidence type="ECO:0000256" key="1">
    <source>
        <dbReference type="SAM" id="MobiDB-lite"/>
    </source>
</evidence>
<feature type="compositionally biased region" description="Polar residues" evidence="1">
    <location>
        <begin position="1"/>
        <end position="13"/>
    </location>
</feature>
<dbReference type="EMBL" id="BMTP01000003">
    <property type="protein sequence ID" value="GGU29707.1"/>
    <property type="molecule type" value="Genomic_DNA"/>
</dbReference>
<protein>
    <submittedName>
        <fullName evidence="2">Uncharacterized protein</fullName>
    </submittedName>
</protein>
<accession>A0A918M2Q6</accession>
<keyword evidence="3" id="KW-1185">Reference proteome</keyword>
<reference evidence="2" key="2">
    <citation type="submission" date="2020-09" db="EMBL/GenBank/DDBJ databases">
        <authorList>
            <person name="Sun Q."/>
            <person name="Ohkuma M."/>
        </authorList>
    </citation>
    <scope>NUCLEOTIDE SEQUENCE</scope>
    <source>
        <strain evidence="2">JCM 4391</strain>
    </source>
</reference>
<organism evidence="2 3">
    <name type="scientific">Streptomyces lavendofoliae</name>
    <dbReference type="NCBI Taxonomy" id="67314"/>
    <lineage>
        <taxon>Bacteria</taxon>
        <taxon>Bacillati</taxon>
        <taxon>Actinomycetota</taxon>
        <taxon>Actinomycetes</taxon>
        <taxon>Kitasatosporales</taxon>
        <taxon>Streptomycetaceae</taxon>
        <taxon>Streptomyces</taxon>
    </lineage>
</organism>
<evidence type="ECO:0000313" key="3">
    <source>
        <dbReference type="Proteomes" id="UP000636661"/>
    </source>
</evidence>
<evidence type="ECO:0000313" key="2">
    <source>
        <dbReference type="EMBL" id="GGU29707.1"/>
    </source>
</evidence>
<sequence>MTLLPHTTPSTASRLRVPSPDARAHGAGKAPAAGRKREAVGVRPPGKKWRQGFRIPPYGSTKDLTARETEDIRKDHLLSKKAPRTEQHGS</sequence>
<feature type="compositionally biased region" description="Basic and acidic residues" evidence="1">
    <location>
        <begin position="64"/>
        <end position="90"/>
    </location>
</feature>
<dbReference type="Proteomes" id="UP000636661">
    <property type="component" value="Unassembled WGS sequence"/>
</dbReference>